<proteinExistence type="predicted"/>
<evidence type="ECO:0000313" key="2">
    <source>
        <dbReference type="Proteomes" id="UP000247454"/>
    </source>
</evidence>
<organism evidence="1 2">
    <name type="scientific">Phyllobacterium leguminum</name>
    <dbReference type="NCBI Taxonomy" id="314237"/>
    <lineage>
        <taxon>Bacteria</taxon>
        <taxon>Pseudomonadati</taxon>
        <taxon>Pseudomonadota</taxon>
        <taxon>Alphaproteobacteria</taxon>
        <taxon>Hyphomicrobiales</taxon>
        <taxon>Phyllobacteriaceae</taxon>
        <taxon>Phyllobacterium</taxon>
    </lineage>
</organism>
<dbReference type="EMBL" id="QJTF01000003">
    <property type="protein sequence ID" value="PYE89598.1"/>
    <property type="molecule type" value="Genomic_DNA"/>
</dbReference>
<sequence>MATQTYTILDNGVHGITIEESTAGSAPLLLTDAEFFALVAWLQSEGIIGTTNVREFVVRPQEEITSLGGSTKLDQPIEVL</sequence>
<dbReference type="AlphaFoldDB" id="A0A318T7Y7"/>
<keyword evidence="2" id="KW-1185">Reference proteome</keyword>
<accession>A0A318T7Y7</accession>
<dbReference type="RefSeq" id="WP_110749030.1">
    <property type="nucleotide sequence ID" value="NZ_QJTF01000003.1"/>
</dbReference>
<protein>
    <submittedName>
        <fullName evidence="1">Uncharacterized protein</fullName>
    </submittedName>
</protein>
<reference evidence="1 2" key="1">
    <citation type="submission" date="2018-06" db="EMBL/GenBank/DDBJ databases">
        <title>Genomic Encyclopedia of Type Strains, Phase III (KMG-III): the genomes of soil and plant-associated and newly described type strains.</title>
        <authorList>
            <person name="Whitman W."/>
        </authorList>
    </citation>
    <scope>NUCLEOTIDE SEQUENCE [LARGE SCALE GENOMIC DNA]</scope>
    <source>
        <strain evidence="1 2">ORS 1419</strain>
    </source>
</reference>
<comment type="caution">
    <text evidence="1">The sequence shown here is derived from an EMBL/GenBank/DDBJ whole genome shotgun (WGS) entry which is preliminary data.</text>
</comment>
<gene>
    <name evidence="1" type="ORF">C7477_103106</name>
</gene>
<name>A0A318T7Y7_9HYPH</name>
<evidence type="ECO:0000313" key="1">
    <source>
        <dbReference type="EMBL" id="PYE89598.1"/>
    </source>
</evidence>
<dbReference type="Proteomes" id="UP000247454">
    <property type="component" value="Unassembled WGS sequence"/>
</dbReference>